<dbReference type="EMBL" id="JAWXVG010000004">
    <property type="protein sequence ID" value="MDX6182582.1"/>
    <property type="molecule type" value="Genomic_DNA"/>
</dbReference>
<sequence>MSINHNRIKVSDLEKNQPNKILTTNNDGELEFSNISDIQVDSYNALDYTQEGKTLDARQGKILKDLINNINTLLASDNVNLNTIQKLVDAIETVQTSLTTMLVNDLTTGGTTKALTAEMGKTLQTNKVDKVAGERLINATEIAKLSGSINVTTTTKTILSTALTTQNVAGFVTYINTLNPVLVVGSNEIVKYTTSDTGRVFQLNLRGRSFGVGQPAILAANVTEITDFLNKDIRLSNYPSTRNDGPSTTNKVLAPDVNGNLKLYTIATFPAPFLDQLTPENIQPNTTDNIILKGAFFTPTMTISFGSGALVNYIEFKNDNEVVANITTGSVQGSSSVTLNNGLSATYNNVLLITLGELLVPQTNDFNIISGVANISESGEIKISSNQALGIVTFFNVPLGQDFQLRFAAKPSPISTATYTNGEDYVDIVENGISRYRFSWWFGPSRIGAFSISKSPYSDFANNNITTSSATTIFPNLDEFYFERIGSQMYVKKLGITLATFTDLSNTGSITFKVGIKHFNIGNIKYIKR</sequence>
<dbReference type="EMBL" id="JAWXVH010000004">
    <property type="protein sequence ID" value="MDX6186238.1"/>
    <property type="molecule type" value="Genomic_DNA"/>
</dbReference>
<reference evidence="2 4" key="1">
    <citation type="submission" date="2023-11" db="EMBL/GenBank/DDBJ databases">
        <title>Unpublished Manusciprt.</title>
        <authorList>
            <person name="Saticioglu I.B."/>
            <person name="Ay H."/>
            <person name="Ajmi N."/>
            <person name="Altun S."/>
            <person name="Duman M."/>
        </authorList>
    </citation>
    <scope>NUCLEOTIDE SEQUENCE</scope>
    <source>
        <strain evidence="1 4">Fl-33</strain>
        <strain evidence="2">Fl-77</strain>
    </source>
</reference>
<gene>
    <name evidence="1" type="ORF">SGQ18_10460</name>
    <name evidence="2" type="ORF">SGQ44_10740</name>
</gene>
<dbReference type="AlphaFoldDB" id="A0AAJ2VXH5"/>
<accession>A0AAJ2VXH5</accession>
<evidence type="ECO:0000313" key="2">
    <source>
        <dbReference type="EMBL" id="MDX6186238.1"/>
    </source>
</evidence>
<evidence type="ECO:0000313" key="1">
    <source>
        <dbReference type="EMBL" id="MDX6182582.1"/>
    </source>
</evidence>
<dbReference type="InterPro" id="IPR054500">
    <property type="entry name" value="Phage_fiber_rpt"/>
</dbReference>
<dbReference type="Proteomes" id="UP001270053">
    <property type="component" value="Unassembled WGS sequence"/>
</dbReference>
<keyword evidence="4" id="KW-1185">Reference proteome</keyword>
<dbReference type="Proteomes" id="UP001278738">
    <property type="component" value="Unassembled WGS sequence"/>
</dbReference>
<evidence type="ECO:0000313" key="4">
    <source>
        <dbReference type="Proteomes" id="UP001278738"/>
    </source>
</evidence>
<evidence type="ECO:0000313" key="3">
    <source>
        <dbReference type="Proteomes" id="UP001270053"/>
    </source>
</evidence>
<name>A0AAJ2VXH5_9FLAO</name>
<dbReference type="RefSeq" id="WP_229974491.1">
    <property type="nucleotide sequence ID" value="NZ_CP087133.1"/>
</dbReference>
<organism evidence="2 3">
    <name type="scientific">Flavobacterium flavipigmentatum</name>
    <dbReference type="NCBI Taxonomy" id="2893884"/>
    <lineage>
        <taxon>Bacteria</taxon>
        <taxon>Pseudomonadati</taxon>
        <taxon>Bacteroidota</taxon>
        <taxon>Flavobacteriia</taxon>
        <taxon>Flavobacteriales</taxon>
        <taxon>Flavobacteriaceae</taxon>
        <taxon>Flavobacterium</taxon>
    </lineage>
</organism>
<dbReference type="Pfam" id="PF22337">
    <property type="entry name" value="Phage_fiber_rpt"/>
    <property type="match status" value="1"/>
</dbReference>
<comment type="caution">
    <text evidence="2">The sequence shown here is derived from an EMBL/GenBank/DDBJ whole genome shotgun (WGS) entry which is preliminary data.</text>
</comment>
<protein>
    <submittedName>
        <fullName evidence="2">Uncharacterized protein</fullName>
    </submittedName>
</protein>
<proteinExistence type="predicted"/>